<evidence type="ECO:0000313" key="1">
    <source>
        <dbReference type="EMBL" id="PRC92849.1"/>
    </source>
</evidence>
<comment type="caution">
    <text evidence="1">The sequence shown here is derived from an EMBL/GenBank/DDBJ whole genome shotgun (WGS) entry which is preliminary data.</text>
</comment>
<proteinExistence type="predicted"/>
<dbReference type="EMBL" id="PUGF01000011">
    <property type="protein sequence ID" value="PRC92849.1"/>
    <property type="molecule type" value="Genomic_DNA"/>
</dbReference>
<gene>
    <name evidence="1" type="ORF">S2091_2579</name>
</gene>
<evidence type="ECO:0000313" key="2">
    <source>
        <dbReference type="Proteomes" id="UP000237839"/>
    </source>
</evidence>
<dbReference type="AlphaFoldDB" id="A0A2S9GYQ7"/>
<protein>
    <submittedName>
        <fullName evidence="1">Uncharacterized protein</fullName>
    </submittedName>
</protein>
<reference evidence="1 2" key="1">
    <citation type="submission" date="2018-02" db="EMBL/GenBank/DDBJ databases">
        <title>Solimicrobium silvestre gen. nov., sp. nov., isolated from alpine forest soil.</title>
        <authorList>
            <person name="Margesin R."/>
            <person name="Albuquerque L."/>
            <person name="Zhang D.-C."/>
            <person name="Froufe H.J.C."/>
            <person name="Severino R."/>
            <person name="Roxo I."/>
            <person name="Egas C."/>
            <person name="Da Costa M.S."/>
        </authorList>
    </citation>
    <scope>NUCLEOTIDE SEQUENCE [LARGE SCALE GENOMIC DNA]</scope>
    <source>
        <strain evidence="1 2">S20-91</strain>
    </source>
</reference>
<name>A0A2S9GYQ7_9BURK</name>
<sequence>MLFVFEKMAYYIGHFLVEIFGGTLKADEIFALAGMTDLRFLIS</sequence>
<dbReference type="Proteomes" id="UP000237839">
    <property type="component" value="Unassembled WGS sequence"/>
</dbReference>
<accession>A0A2S9GYQ7</accession>
<keyword evidence="2" id="KW-1185">Reference proteome</keyword>
<organism evidence="1 2">
    <name type="scientific">Solimicrobium silvestre</name>
    <dbReference type="NCBI Taxonomy" id="2099400"/>
    <lineage>
        <taxon>Bacteria</taxon>
        <taxon>Pseudomonadati</taxon>
        <taxon>Pseudomonadota</taxon>
        <taxon>Betaproteobacteria</taxon>
        <taxon>Burkholderiales</taxon>
        <taxon>Oxalobacteraceae</taxon>
        <taxon>Solimicrobium</taxon>
    </lineage>
</organism>